<evidence type="ECO:0000313" key="9">
    <source>
        <dbReference type="EMBL" id="SDX76893.1"/>
    </source>
</evidence>
<dbReference type="GO" id="GO:0006643">
    <property type="term" value="P:membrane lipid metabolic process"/>
    <property type="evidence" value="ECO:0007669"/>
    <property type="project" value="TreeGrafter"/>
</dbReference>
<keyword evidence="5" id="KW-0443">Lipid metabolism</keyword>
<dbReference type="RefSeq" id="WP_083393551.1">
    <property type="nucleotide sequence ID" value="NZ_CP141274.1"/>
</dbReference>
<dbReference type="AlphaFoldDB" id="A0A1H3EDU2"/>
<dbReference type="GO" id="GO:0012505">
    <property type="term" value="C:endomembrane system"/>
    <property type="evidence" value="ECO:0007669"/>
    <property type="project" value="UniProtKB-SubCell"/>
</dbReference>
<dbReference type="GO" id="GO:0005506">
    <property type="term" value="F:iron ion binding"/>
    <property type="evidence" value="ECO:0007669"/>
    <property type="project" value="InterPro"/>
</dbReference>
<accession>A0A1H3EDU2</accession>
<feature type="transmembrane region" description="Helical" evidence="7">
    <location>
        <begin position="49"/>
        <end position="69"/>
    </location>
</feature>
<reference evidence="9 10" key="1">
    <citation type="submission" date="2016-10" db="EMBL/GenBank/DDBJ databases">
        <authorList>
            <person name="de Groot N.N."/>
        </authorList>
    </citation>
    <scope>NUCLEOTIDE SEQUENCE [LARGE SCALE GENOMIC DNA]</scope>
    <source>
        <strain evidence="9 10">LMG 24775</strain>
    </source>
</reference>
<protein>
    <submittedName>
        <fullName evidence="9">Sterol desaturase/sphingolipid hydroxylase, fatty acid hydroxylase superfamily</fullName>
    </submittedName>
</protein>
<evidence type="ECO:0000256" key="1">
    <source>
        <dbReference type="ARBA" id="ARBA00004127"/>
    </source>
</evidence>
<evidence type="ECO:0000256" key="3">
    <source>
        <dbReference type="ARBA" id="ARBA00022989"/>
    </source>
</evidence>
<dbReference type="GO" id="GO:0016020">
    <property type="term" value="C:membrane"/>
    <property type="evidence" value="ECO:0007669"/>
    <property type="project" value="GOC"/>
</dbReference>
<feature type="transmembrane region" description="Helical" evidence="7">
    <location>
        <begin position="89"/>
        <end position="109"/>
    </location>
</feature>
<evidence type="ECO:0000259" key="8">
    <source>
        <dbReference type="Pfam" id="PF04116"/>
    </source>
</evidence>
<name>A0A1H3EDU2_9BURK</name>
<comment type="subcellular location">
    <subcellularLocation>
        <location evidence="1">Endomembrane system</location>
        <topology evidence="1">Multi-pass membrane protein</topology>
    </subcellularLocation>
</comment>
<dbReference type="EMBL" id="FNPE01000001">
    <property type="protein sequence ID" value="SDX76893.1"/>
    <property type="molecule type" value="Genomic_DNA"/>
</dbReference>
<feature type="transmembrane region" description="Helical" evidence="7">
    <location>
        <begin position="168"/>
        <end position="185"/>
    </location>
</feature>
<dbReference type="GO" id="GO:0008610">
    <property type="term" value="P:lipid biosynthetic process"/>
    <property type="evidence" value="ECO:0007669"/>
    <property type="project" value="InterPro"/>
</dbReference>
<proteinExistence type="predicted"/>
<dbReference type="GeneID" id="94694968"/>
<sequence>MDMLTDFLNDFNNVLSALKAWWPVLAVATFLEILKPGKKSHWPTILSNIIYLPLGLAIGATALSSVIPFLEAYIPTDILQARKWADTPIRQILLWIAYIAFFDFLYYWLHRAQHQIPFLWRYHMVHHSDVNTSATTVGRHHWLEEGFRFFIITAPLIFLMGGTKNMPLWVSILMSLNGIFMHWNVSFRFGMLEKIIITPAYHRIHHSIEEHHYDRNFGVFTQMWDRIFLTRHLPGPEEFPVTGISGLSHIRSWALLLPWPIVLSERKSIPREAAKPHEAID</sequence>
<evidence type="ECO:0000313" key="10">
    <source>
        <dbReference type="Proteomes" id="UP000183417"/>
    </source>
</evidence>
<feature type="domain" description="Fatty acid hydroxylase" evidence="8">
    <location>
        <begin position="95"/>
        <end position="230"/>
    </location>
</feature>
<dbReference type="PANTHER" id="PTHR21624">
    <property type="entry name" value="STEROL DESATURASE-RELATED PROTEIN"/>
    <property type="match status" value="1"/>
</dbReference>
<evidence type="ECO:0000256" key="6">
    <source>
        <dbReference type="ARBA" id="ARBA00023136"/>
    </source>
</evidence>
<dbReference type="InterPro" id="IPR051689">
    <property type="entry name" value="Sterol_desaturase/TMEM195"/>
</dbReference>
<gene>
    <name evidence="9" type="ORF">SAMN05421547_101157</name>
</gene>
<keyword evidence="2 7" id="KW-0812">Transmembrane</keyword>
<dbReference type="PANTHER" id="PTHR21624:SF1">
    <property type="entry name" value="ALKYLGLYCEROL MONOOXYGENASE"/>
    <property type="match status" value="1"/>
</dbReference>
<evidence type="ECO:0000256" key="2">
    <source>
        <dbReference type="ARBA" id="ARBA00022692"/>
    </source>
</evidence>
<keyword evidence="4" id="KW-0560">Oxidoreductase</keyword>
<evidence type="ECO:0000256" key="5">
    <source>
        <dbReference type="ARBA" id="ARBA00023098"/>
    </source>
</evidence>
<keyword evidence="3 7" id="KW-1133">Transmembrane helix</keyword>
<dbReference type="InterPro" id="IPR006694">
    <property type="entry name" value="Fatty_acid_hydroxylase"/>
</dbReference>
<evidence type="ECO:0000256" key="7">
    <source>
        <dbReference type="SAM" id="Phobius"/>
    </source>
</evidence>
<dbReference type="Pfam" id="PF04116">
    <property type="entry name" value="FA_hydroxylase"/>
    <property type="match status" value="1"/>
</dbReference>
<dbReference type="Proteomes" id="UP000183417">
    <property type="component" value="Unassembled WGS sequence"/>
</dbReference>
<evidence type="ECO:0000256" key="4">
    <source>
        <dbReference type="ARBA" id="ARBA00023002"/>
    </source>
</evidence>
<keyword evidence="6 7" id="KW-0472">Membrane</keyword>
<feature type="transmembrane region" description="Helical" evidence="7">
    <location>
        <begin position="20"/>
        <end position="37"/>
    </location>
</feature>
<dbReference type="GO" id="GO:0050479">
    <property type="term" value="F:glyceryl-ether monooxygenase activity"/>
    <property type="evidence" value="ECO:0007669"/>
    <property type="project" value="TreeGrafter"/>
</dbReference>
<organism evidence="9 10">
    <name type="scientific">Delftia lacustris</name>
    <dbReference type="NCBI Taxonomy" id="558537"/>
    <lineage>
        <taxon>Bacteria</taxon>
        <taxon>Pseudomonadati</taxon>
        <taxon>Pseudomonadota</taxon>
        <taxon>Betaproteobacteria</taxon>
        <taxon>Burkholderiales</taxon>
        <taxon>Comamonadaceae</taxon>
        <taxon>Delftia</taxon>
    </lineage>
</organism>